<dbReference type="Gene3D" id="3.90.550.10">
    <property type="entry name" value="Spore Coat Polysaccharide Biosynthesis Protein SpsA, Chain A"/>
    <property type="match status" value="1"/>
</dbReference>
<dbReference type="SUPFAM" id="SSF53448">
    <property type="entry name" value="Nucleotide-diphospho-sugar transferases"/>
    <property type="match status" value="1"/>
</dbReference>
<reference evidence="5" key="1">
    <citation type="submission" date="2020-12" db="EMBL/GenBank/DDBJ databases">
        <title>GES Beta-lactamases isolated from hospital effluents in Brazil.</title>
        <authorList>
            <person name="Conte D."/>
            <person name="Mesa D."/>
            <person name="Palmeiro J.K."/>
            <person name="Dalla-Costa L.M."/>
        </authorList>
    </citation>
    <scope>NUCLEOTIDE SEQUENCE [LARGE SCALE GENOMIC DNA]</scope>
    <source>
        <strain evidence="5">Aero21</strain>
    </source>
</reference>
<keyword evidence="3 5" id="KW-0808">Transferase</keyword>
<dbReference type="InterPro" id="IPR001173">
    <property type="entry name" value="Glyco_trans_2-like"/>
</dbReference>
<dbReference type="PANTHER" id="PTHR43179:SF12">
    <property type="entry name" value="GALACTOFURANOSYLTRANSFERASE GLFT2"/>
    <property type="match status" value="1"/>
</dbReference>
<evidence type="ECO:0000256" key="2">
    <source>
        <dbReference type="ARBA" id="ARBA00022676"/>
    </source>
</evidence>
<dbReference type="InterPro" id="IPR029044">
    <property type="entry name" value="Nucleotide-diphossugar_trans"/>
</dbReference>
<dbReference type="EMBL" id="CP065937">
    <property type="protein sequence ID" value="QQA60735.1"/>
    <property type="molecule type" value="Genomic_DNA"/>
</dbReference>
<keyword evidence="2" id="KW-0328">Glycosyltransferase</keyword>
<protein>
    <submittedName>
        <fullName evidence="5">Rhamnosyltransferase</fullName>
    </submittedName>
</protein>
<dbReference type="CDD" id="cd02526">
    <property type="entry name" value="GT2_RfbF_like"/>
    <property type="match status" value="1"/>
</dbReference>
<accession>A0A7T4C2W9</accession>
<dbReference type="GO" id="GO:0016757">
    <property type="term" value="F:glycosyltransferase activity"/>
    <property type="evidence" value="ECO:0007669"/>
    <property type="project" value="UniProtKB-KW"/>
</dbReference>
<evidence type="ECO:0000256" key="3">
    <source>
        <dbReference type="ARBA" id="ARBA00022679"/>
    </source>
</evidence>
<gene>
    <name evidence="5" type="ORF">JC965_22620</name>
</gene>
<dbReference type="PANTHER" id="PTHR43179">
    <property type="entry name" value="RHAMNOSYLTRANSFERASE WBBL"/>
    <property type="match status" value="1"/>
</dbReference>
<organism evidence="5">
    <name type="scientific">Aeromonas caviae</name>
    <name type="common">Aeromonas punctata</name>
    <dbReference type="NCBI Taxonomy" id="648"/>
    <lineage>
        <taxon>Bacteria</taxon>
        <taxon>Pseudomonadati</taxon>
        <taxon>Pseudomonadota</taxon>
        <taxon>Gammaproteobacteria</taxon>
        <taxon>Aeromonadales</taxon>
        <taxon>Aeromonadaceae</taxon>
        <taxon>Aeromonas</taxon>
    </lineage>
</organism>
<evidence type="ECO:0000259" key="4">
    <source>
        <dbReference type="Pfam" id="PF00535"/>
    </source>
</evidence>
<sequence>MRIFSVVVLFNPDLDNVKSLICSLVRQSCEVVIVDNSPQPNTVIELDGVHYQWLGGNKGIAAAQNAGINFSINSGSDYIIFFDQDSMVPDGFISNLYKAAKTSGYRICAPVFFDRDKGYEYPIVNVSKHGIRNKVTSKGDLKNFTTTTAISSGTFVNCSVFDDIGLMNEDLFIDYVDTEWCLRCAKKGILIHVIPSAKMVHAIGDNSIQILNLRVPVHSAFRRYFRVRNSFKLLRMDAVPTLMAIREMSFSLIHSMIIIAYNKDRFAHLKYTFWGVVDGICNKSGGNSH</sequence>
<dbReference type="NCBIfam" id="TIGR01556">
    <property type="entry name" value="rhamnosyltran"/>
    <property type="match status" value="1"/>
</dbReference>
<evidence type="ECO:0000313" key="5">
    <source>
        <dbReference type="EMBL" id="QQA60735.1"/>
    </source>
</evidence>
<evidence type="ECO:0000256" key="1">
    <source>
        <dbReference type="ARBA" id="ARBA00006739"/>
    </source>
</evidence>
<feature type="domain" description="Glycosyltransferase 2-like" evidence="4">
    <location>
        <begin position="6"/>
        <end position="164"/>
    </location>
</feature>
<dbReference type="AlphaFoldDB" id="A0A7T4C2W9"/>
<dbReference type="Pfam" id="PF00535">
    <property type="entry name" value="Glycos_transf_2"/>
    <property type="match status" value="1"/>
</dbReference>
<name>A0A7T4C2W9_AERCA</name>
<comment type="similarity">
    <text evidence="1">Belongs to the glycosyltransferase 2 family.</text>
</comment>
<dbReference type="InterPro" id="IPR006446">
    <property type="entry name" value="RhaTrfase"/>
</dbReference>
<proteinExistence type="inferred from homology"/>